<dbReference type="OrthoDB" id="8657476at2"/>
<gene>
    <name evidence="1" type="ORF">SAMN04487766_102249</name>
</gene>
<dbReference type="EMBL" id="FNHU01000002">
    <property type="protein sequence ID" value="SDM43671.1"/>
    <property type="molecule type" value="Genomic_DNA"/>
</dbReference>
<dbReference type="AlphaFoldDB" id="A0A1G9T7L4"/>
<evidence type="ECO:0000313" key="1">
    <source>
        <dbReference type="EMBL" id="SDM43671.1"/>
    </source>
</evidence>
<protein>
    <submittedName>
        <fullName evidence="1">Immunity protein 51</fullName>
    </submittedName>
</protein>
<evidence type="ECO:0000313" key="2">
    <source>
        <dbReference type="Proteomes" id="UP000199671"/>
    </source>
</evidence>
<reference evidence="1 2" key="1">
    <citation type="submission" date="2016-10" db="EMBL/GenBank/DDBJ databases">
        <authorList>
            <person name="de Groot N.N."/>
        </authorList>
    </citation>
    <scope>NUCLEOTIDE SEQUENCE [LARGE SCALE GENOMIC DNA]</scope>
    <source>
        <strain evidence="1 2">KPR-7B</strain>
    </source>
</reference>
<dbReference type="RefSeq" id="WP_143008869.1">
    <property type="nucleotide sequence ID" value="NZ_FNHU01000002.1"/>
</dbReference>
<organism evidence="1 2">
    <name type="scientific">Actinomyces ruminicola</name>
    <dbReference type="NCBI Taxonomy" id="332524"/>
    <lineage>
        <taxon>Bacteria</taxon>
        <taxon>Bacillati</taxon>
        <taxon>Actinomycetota</taxon>
        <taxon>Actinomycetes</taxon>
        <taxon>Actinomycetales</taxon>
        <taxon>Actinomycetaceae</taxon>
        <taxon>Actinomyces</taxon>
    </lineage>
</organism>
<accession>A0A1G9T7L4</accession>
<name>A0A1G9T7L4_9ACTO</name>
<dbReference type="Proteomes" id="UP000199671">
    <property type="component" value="Unassembled WGS sequence"/>
</dbReference>
<proteinExistence type="predicted"/>
<sequence length="122" mass="13368">MTTSDETTPAKIRGYVHLRDDSPEFGHWSCFFDVGGPQTANVVADLGHEPNGYFWGGVVSRLVELGELPDIETDPEGDMFCAYGTRPLMEQLAHKLTPYLTDPQALTELVTAADAAGFDFDD</sequence>